<dbReference type="Proteomes" id="UP000030763">
    <property type="component" value="Unassembled WGS sequence"/>
</dbReference>
<reference evidence="3" key="1">
    <citation type="submission" date="2013-10" db="EMBL/GenBank/DDBJ databases">
        <title>Genomic analysis of the causative agents of coccidiosis in chickens.</title>
        <authorList>
            <person name="Reid A.J."/>
            <person name="Blake D."/>
            <person name="Billington K."/>
            <person name="Browne H."/>
            <person name="Dunn M."/>
            <person name="Hung S."/>
            <person name="Kawahara F."/>
            <person name="Miranda-Saavedra D."/>
            <person name="Mourier T."/>
            <person name="Nagra H."/>
            <person name="Otto T.D."/>
            <person name="Rawlings N."/>
            <person name="Sanchez A."/>
            <person name="Sanders M."/>
            <person name="Subramaniam C."/>
            <person name="Tay Y."/>
            <person name="Dear P."/>
            <person name="Doerig C."/>
            <person name="Gruber A."/>
            <person name="Parkinson J."/>
            <person name="Shirley M."/>
            <person name="Wan K.L."/>
            <person name="Berriman M."/>
            <person name="Tomley F."/>
            <person name="Pain A."/>
        </authorList>
    </citation>
    <scope>NUCLEOTIDE SEQUENCE [LARGE SCALE GENOMIC DNA]</scope>
    <source>
        <strain evidence="3">Weybridge</strain>
    </source>
</reference>
<sequence>MSYLAAAAVAAVAAVAAAVCRGKQEVLKAEQLLLQLLRSRAGSKGVTEDEANDLLTDVENSSSSSSSSLTGRRLQQLGDYLFRVLLRVHADAAAAAEESEEEAMAAAADQPDILDDDWEVYL</sequence>
<feature type="signal peptide" evidence="2">
    <location>
        <begin position="1"/>
        <end position="22"/>
    </location>
</feature>
<dbReference type="EMBL" id="HG719769">
    <property type="protein sequence ID" value="CDJ58657.1"/>
    <property type="molecule type" value="Genomic_DNA"/>
</dbReference>
<feature type="chain" id="PRO_5004674452" evidence="2">
    <location>
        <begin position="23"/>
        <end position="122"/>
    </location>
</feature>
<evidence type="ECO:0000256" key="2">
    <source>
        <dbReference type="SAM" id="SignalP"/>
    </source>
</evidence>
<keyword evidence="4" id="KW-1185">Reference proteome</keyword>
<accession>U6M363</accession>
<proteinExistence type="predicted"/>
<protein>
    <submittedName>
        <fullName evidence="3">Uncharacterized protein</fullName>
    </submittedName>
</protein>
<evidence type="ECO:0000313" key="4">
    <source>
        <dbReference type="Proteomes" id="UP000030763"/>
    </source>
</evidence>
<keyword evidence="2" id="KW-0732">Signal</keyword>
<dbReference type="GeneID" id="25335690"/>
<dbReference type="RefSeq" id="XP_013335305.1">
    <property type="nucleotide sequence ID" value="XM_013479851.1"/>
</dbReference>
<evidence type="ECO:0000313" key="3">
    <source>
        <dbReference type="EMBL" id="CDJ58657.1"/>
    </source>
</evidence>
<dbReference type="AlphaFoldDB" id="U6M363"/>
<name>U6M363_EIMMA</name>
<reference evidence="3" key="2">
    <citation type="submission" date="2013-10" db="EMBL/GenBank/DDBJ databases">
        <authorList>
            <person name="Aslett M."/>
        </authorList>
    </citation>
    <scope>NUCLEOTIDE SEQUENCE [LARGE SCALE GENOMIC DNA]</scope>
    <source>
        <strain evidence="3">Weybridge</strain>
    </source>
</reference>
<evidence type="ECO:0000256" key="1">
    <source>
        <dbReference type="SAM" id="MobiDB-lite"/>
    </source>
</evidence>
<gene>
    <name evidence="3" type="ORF">EMWEY_00017040</name>
</gene>
<dbReference type="VEuPathDB" id="ToxoDB:EMWEY_00017040"/>
<organism evidence="3 4">
    <name type="scientific">Eimeria maxima</name>
    <name type="common">Coccidian parasite</name>
    <dbReference type="NCBI Taxonomy" id="5804"/>
    <lineage>
        <taxon>Eukaryota</taxon>
        <taxon>Sar</taxon>
        <taxon>Alveolata</taxon>
        <taxon>Apicomplexa</taxon>
        <taxon>Conoidasida</taxon>
        <taxon>Coccidia</taxon>
        <taxon>Eucoccidiorida</taxon>
        <taxon>Eimeriorina</taxon>
        <taxon>Eimeriidae</taxon>
        <taxon>Eimeria</taxon>
    </lineage>
</organism>
<feature type="region of interest" description="Disordered" evidence="1">
    <location>
        <begin position="41"/>
        <end position="71"/>
    </location>
</feature>